<dbReference type="AlphaFoldDB" id="A0A6A6JRS3"/>
<keyword evidence="1" id="KW-1133">Transmembrane helix</keyword>
<accession>A0A6A6JRS3</accession>
<keyword evidence="3" id="KW-1185">Reference proteome</keyword>
<protein>
    <submittedName>
        <fullName evidence="2">Uncharacterized protein</fullName>
    </submittedName>
</protein>
<dbReference type="Proteomes" id="UP000800097">
    <property type="component" value="Unassembled WGS sequence"/>
</dbReference>
<proteinExistence type="predicted"/>
<feature type="transmembrane region" description="Helical" evidence="1">
    <location>
        <begin position="76"/>
        <end position="93"/>
    </location>
</feature>
<dbReference type="RefSeq" id="XP_033655965.1">
    <property type="nucleotide sequence ID" value="XM_033794163.1"/>
</dbReference>
<dbReference type="GeneID" id="54547338"/>
<dbReference type="EMBL" id="ML986488">
    <property type="protein sequence ID" value="KAF2278426.1"/>
    <property type="molecule type" value="Genomic_DNA"/>
</dbReference>
<evidence type="ECO:0000256" key="1">
    <source>
        <dbReference type="SAM" id="Phobius"/>
    </source>
</evidence>
<reference evidence="2" key="1">
    <citation type="journal article" date="2020" name="Stud. Mycol.">
        <title>101 Dothideomycetes genomes: a test case for predicting lifestyles and emergence of pathogens.</title>
        <authorList>
            <person name="Haridas S."/>
            <person name="Albert R."/>
            <person name="Binder M."/>
            <person name="Bloem J."/>
            <person name="Labutti K."/>
            <person name="Salamov A."/>
            <person name="Andreopoulos B."/>
            <person name="Baker S."/>
            <person name="Barry K."/>
            <person name="Bills G."/>
            <person name="Bluhm B."/>
            <person name="Cannon C."/>
            <person name="Castanera R."/>
            <person name="Culley D."/>
            <person name="Daum C."/>
            <person name="Ezra D."/>
            <person name="Gonzalez J."/>
            <person name="Henrissat B."/>
            <person name="Kuo A."/>
            <person name="Liang C."/>
            <person name="Lipzen A."/>
            <person name="Lutzoni F."/>
            <person name="Magnuson J."/>
            <person name="Mondo S."/>
            <person name="Nolan M."/>
            <person name="Ohm R."/>
            <person name="Pangilinan J."/>
            <person name="Park H.-J."/>
            <person name="Ramirez L."/>
            <person name="Alfaro M."/>
            <person name="Sun H."/>
            <person name="Tritt A."/>
            <person name="Yoshinaga Y."/>
            <person name="Zwiers L.-H."/>
            <person name="Turgeon B."/>
            <person name="Goodwin S."/>
            <person name="Spatafora J."/>
            <person name="Crous P."/>
            <person name="Grigoriev I."/>
        </authorList>
    </citation>
    <scope>NUCLEOTIDE SEQUENCE</scope>
    <source>
        <strain evidence="2">CBS 379.55</strain>
    </source>
</reference>
<evidence type="ECO:0000313" key="3">
    <source>
        <dbReference type="Proteomes" id="UP000800097"/>
    </source>
</evidence>
<feature type="transmembrane region" description="Helical" evidence="1">
    <location>
        <begin position="35"/>
        <end position="56"/>
    </location>
</feature>
<gene>
    <name evidence="2" type="ORF">EI97DRAFT_253093</name>
</gene>
<keyword evidence="1" id="KW-0472">Membrane</keyword>
<evidence type="ECO:0000313" key="2">
    <source>
        <dbReference type="EMBL" id="KAF2278426.1"/>
    </source>
</evidence>
<name>A0A6A6JRS3_WESOR</name>
<sequence length="102" mass="11122">MVYCARPSLGMRHRSCLSTSLGSHQGCRVHCWRSWVDVCASIFSLPTLFFGTLFLWEMAMSNIRMGEDGLVGGAGVSYSGMGVLGSWISFIAVDREGYVGFG</sequence>
<keyword evidence="1" id="KW-0812">Transmembrane</keyword>
<organism evidence="2 3">
    <name type="scientific">Westerdykella ornata</name>
    <dbReference type="NCBI Taxonomy" id="318751"/>
    <lineage>
        <taxon>Eukaryota</taxon>
        <taxon>Fungi</taxon>
        <taxon>Dikarya</taxon>
        <taxon>Ascomycota</taxon>
        <taxon>Pezizomycotina</taxon>
        <taxon>Dothideomycetes</taxon>
        <taxon>Pleosporomycetidae</taxon>
        <taxon>Pleosporales</taxon>
        <taxon>Sporormiaceae</taxon>
        <taxon>Westerdykella</taxon>
    </lineage>
</organism>